<dbReference type="InterPro" id="IPR040853">
    <property type="entry name" value="RapA2_cadherin-like"/>
</dbReference>
<accession>A0A8H9N5F3</accession>
<dbReference type="Pfam" id="PF17803">
    <property type="entry name" value="Cadherin_4"/>
    <property type="match status" value="1"/>
</dbReference>
<dbReference type="AlphaFoldDB" id="A0A8H9N5F3"/>
<feature type="domain" description="RapA2 cadherin-like" evidence="1">
    <location>
        <begin position="2"/>
        <end position="67"/>
    </location>
</feature>
<evidence type="ECO:0000313" key="2">
    <source>
        <dbReference type="EMBL" id="HAS8543163.1"/>
    </source>
</evidence>
<dbReference type="Proteomes" id="UP000863257">
    <property type="component" value="Unassembled WGS sequence"/>
</dbReference>
<comment type="caution">
    <text evidence="2">The sequence shown here is derived from an EMBL/GenBank/DDBJ whole genome shotgun (WGS) entry which is preliminary data.</text>
</comment>
<organism evidence="2">
    <name type="scientific">Vibrio vulnificus</name>
    <dbReference type="NCBI Taxonomy" id="672"/>
    <lineage>
        <taxon>Bacteria</taxon>
        <taxon>Pseudomonadati</taxon>
        <taxon>Pseudomonadota</taxon>
        <taxon>Gammaproteobacteria</taxon>
        <taxon>Vibrionales</taxon>
        <taxon>Vibrionaceae</taxon>
        <taxon>Vibrio</taxon>
    </lineage>
</organism>
<name>A0A8H9N5F3_VIBVL</name>
<protein>
    <recommendedName>
        <fullName evidence="1">RapA2 cadherin-like domain-containing protein</fullName>
    </recommendedName>
</protein>
<reference evidence="2" key="1">
    <citation type="journal article" date="2018" name="Genome Biol.">
        <title>SKESA: strategic k-mer extension for scrupulous assemblies.</title>
        <authorList>
            <person name="Souvorov A."/>
            <person name="Agarwala R."/>
            <person name="Lipman D.J."/>
        </authorList>
    </citation>
    <scope>NUCLEOTIDE SEQUENCE</scope>
    <source>
        <strain evidence="2">BCW_3452</strain>
    </source>
</reference>
<proteinExistence type="predicted"/>
<dbReference type="EMBL" id="DACRBY010000183">
    <property type="protein sequence ID" value="HAS8543163.1"/>
    <property type="molecule type" value="Genomic_DNA"/>
</dbReference>
<reference evidence="2" key="2">
    <citation type="submission" date="2019-01" db="EMBL/GenBank/DDBJ databases">
        <authorList>
            <consortium name="NCBI Pathogen Detection Project"/>
        </authorList>
    </citation>
    <scope>NUCLEOTIDE SEQUENCE</scope>
    <source>
        <strain evidence="2">BCW_3452</strain>
    </source>
</reference>
<feature type="non-terminal residue" evidence="2">
    <location>
        <position position="97"/>
    </location>
</feature>
<evidence type="ECO:0000259" key="1">
    <source>
        <dbReference type="Pfam" id="PF17803"/>
    </source>
</evidence>
<sequence length="97" mass="9522">TTLTITVTGTNDAPTATAATGSVTEDASITGSISAEDVDLPAGASLTFSTTSTAAGLTLNADGSYSFDASSYDSLKAGEEQVITIPVVVTDDQGATA</sequence>
<gene>
    <name evidence="2" type="ORF">I7730_25950</name>
</gene>
<feature type="non-terminal residue" evidence="2">
    <location>
        <position position="1"/>
    </location>
</feature>
<dbReference type="InterPro" id="IPR010221">
    <property type="entry name" value="VCBS_dom"/>
</dbReference>
<dbReference type="NCBIfam" id="TIGR01965">
    <property type="entry name" value="VCBS_repeat"/>
    <property type="match status" value="2"/>
</dbReference>